<dbReference type="RefSeq" id="WP_012168482.1">
    <property type="nucleotide sequence ID" value="NC_009933.1"/>
</dbReference>
<dbReference type="AlphaFoldDB" id="A8ZQY5"/>
<evidence type="ECO:0008006" key="3">
    <source>
        <dbReference type="Google" id="ProtNLM"/>
    </source>
</evidence>
<evidence type="ECO:0000313" key="2">
    <source>
        <dbReference type="Proteomes" id="UP000000268"/>
    </source>
</evidence>
<accession>A8ZQY5</accession>
<reference evidence="1 2" key="1">
    <citation type="journal article" date="2008" name="Proc. Natl. Acad. Sci. U.S.A.">
        <title>Niche adaptation and genome expansion in the chlorophyll d-producing cyanobacterium Acaryochloris marina.</title>
        <authorList>
            <person name="Swingley W.D."/>
            <person name="Chen M."/>
            <person name="Cheung P.C."/>
            <person name="Conrad A.L."/>
            <person name="Dejesa L.C."/>
            <person name="Hao J."/>
            <person name="Honchak B.M."/>
            <person name="Karbach L.E."/>
            <person name="Kurdoglu A."/>
            <person name="Lahiri S."/>
            <person name="Mastrian S.D."/>
            <person name="Miyashita H."/>
            <person name="Page L."/>
            <person name="Ramakrishna P."/>
            <person name="Satoh S."/>
            <person name="Sattley W.M."/>
            <person name="Shimada Y."/>
            <person name="Taylor H.L."/>
            <person name="Tomo T."/>
            <person name="Tsuchiya T."/>
            <person name="Wang Z.T."/>
            <person name="Raymond J."/>
            <person name="Mimuro M."/>
            <person name="Blankenship R.E."/>
            <person name="Touchman J.W."/>
        </authorList>
    </citation>
    <scope>NUCLEOTIDE SEQUENCE [LARGE SCALE GENOMIC DNA]</scope>
    <source>
        <strain evidence="2">MBIC 11017</strain>
        <plasmid evidence="2">Plasmid pREB8</plasmid>
    </source>
</reference>
<name>A8ZQY5_ACAM1</name>
<evidence type="ECO:0000313" key="1">
    <source>
        <dbReference type="EMBL" id="ABW33421.1"/>
    </source>
</evidence>
<protein>
    <recommendedName>
        <fullName evidence="3">SAP domain-containing protein</fullName>
    </recommendedName>
</protein>
<dbReference type="OrthoDB" id="482313at2"/>
<keyword evidence="2" id="KW-1185">Reference proteome</keyword>
<geneLocation type="plasmid" evidence="1 2">
    <name>pREB8</name>
</geneLocation>
<dbReference type="HOGENOM" id="CLU_078978_0_0_3"/>
<organism evidence="1 2">
    <name type="scientific">Acaryochloris marina (strain MBIC 11017)</name>
    <dbReference type="NCBI Taxonomy" id="329726"/>
    <lineage>
        <taxon>Bacteria</taxon>
        <taxon>Bacillati</taxon>
        <taxon>Cyanobacteriota</taxon>
        <taxon>Cyanophyceae</taxon>
        <taxon>Acaryochloridales</taxon>
        <taxon>Acaryochloridaceae</taxon>
        <taxon>Acaryochloris</taxon>
    </lineage>
</organism>
<dbReference type="Proteomes" id="UP000000268">
    <property type="component" value="Plasmid pREB8"/>
</dbReference>
<dbReference type="EMBL" id="CP000845">
    <property type="protein sequence ID" value="ABW33421.1"/>
    <property type="molecule type" value="Genomic_DNA"/>
</dbReference>
<keyword evidence="1" id="KW-0614">Plasmid</keyword>
<proteinExistence type="predicted"/>
<sequence>MLSLKDIGQLIQVPIEQVQVSDESQGSGFQIAALSSILQEPDLRNWIPVIVQEPEPRQYQAISNEHILLAMEAAGQEYVWVAVVPEDASAEEQVKLLTGQIPLTINICSAEYDMIFAALQHLRGKLGKLDIALVADRIYQAAGRRGWSSLTPLTKLKCGLTKSKLQVLSEVFDAAPLPIEINPIILNTASEAELLEAFETAACLPQCKLVDVNLTKLASAIFSSKERLYWHDYKPLTKLKCGLTPSKLKGLDQILHLKPCAPPYLNNVRYLLEQMKVSDLKKEAIQREITVPKGIKKAELVDLLTA</sequence>
<dbReference type="KEGG" id="amr:AM1_H0071"/>
<gene>
    <name evidence="1" type="ordered locus">AM1_H0071</name>
</gene>